<dbReference type="EMBL" id="JBELQB010000006">
    <property type="protein sequence ID" value="MFL9837839.1"/>
    <property type="molecule type" value="Genomic_DNA"/>
</dbReference>
<evidence type="ECO:0000313" key="2">
    <source>
        <dbReference type="EMBL" id="MFL9837839.1"/>
    </source>
</evidence>
<keyword evidence="3" id="KW-1185">Reference proteome</keyword>
<proteinExistence type="predicted"/>
<sequence length="369" mass="40261">MKKSILILAAAVGFLASCSSDDNNGGGVIDPGPDPVEETVYIQPEIGGPNEPNQVYIGLNGPQSAVVERTAWDLGFYSGSDFRVILNGSLKMAAKKLETTNIDEVQEPDAAVNVSFATLASLGYVDNPTGILTGDGNGEGTAIAEVSSTDSENFVYLVNMGYGLSATEPAVGSVNVDGDQRGWMKIRVLRNGDNYVLQYAPIDATTHQEVTISKNAEYNFTFFSMVNNNEVMVEPKKGEWDINFTTFTNYYPYQGVDVLYPFADYAVLNILGGTRAYEVVTEEADGGEAGYNAFTFADVDYGLFEASAEDHRFVSWRTEAGPNTTMTVQTDRFFVVKDASGKLFKLLFRALKNDAGERGYPVFEYEQLQ</sequence>
<evidence type="ECO:0000313" key="3">
    <source>
        <dbReference type="Proteomes" id="UP001629059"/>
    </source>
</evidence>
<comment type="caution">
    <text evidence="2">The sequence shown here is derived from an EMBL/GenBank/DDBJ whole genome shotgun (WGS) entry which is preliminary data.</text>
</comment>
<protein>
    <submittedName>
        <fullName evidence="2">HmuY family protein</fullName>
    </submittedName>
</protein>
<feature type="chain" id="PRO_5046560215" evidence="1">
    <location>
        <begin position="22"/>
        <end position="369"/>
    </location>
</feature>
<keyword evidence="1" id="KW-0732">Signal</keyword>
<name>A0ABW8YC88_9FLAO</name>
<dbReference type="InterPro" id="IPR025921">
    <property type="entry name" value="HmuY"/>
</dbReference>
<accession>A0ABW8YC88</accession>
<dbReference type="Proteomes" id="UP001629059">
    <property type="component" value="Unassembled WGS sequence"/>
</dbReference>
<dbReference type="Pfam" id="PF14064">
    <property type="entry name" value="HmuY"/>
    <property type="match status" value="2"/>
</dbReference>
<reference evidence="2 3" key="1">
    <citation type="submission" date="2024-06" db="EMBL/GenBank/DDBJ databases">
        <authorList>
            <person name="Kaempfer P."/>
            <person name="Viver T."/>
        </authorList>
    </citation>
    <scope>NUCLEOTIDE SEQUENCE [LARGE SCALE GENOMIC DNA]</scope>
    <source>
        <strain evidence="2 3">ST-75</strain>
    </source>
</reference>
<gene>
    <name evidence="2" type="ORF">ABS768_10045</name>
</gene>
<evidence type="ECO:0000256" key="1">
    <source>
        <dbReference type="SAM" id="SignalP"/>
    </source>
</evidence>
<dbReference type="RefSeq" id="WP_408074832.1">
    <property type="nucleotide sequence ID" value="NZ_JBELQB010000006.1"/>
</dbReference>
<dbReference type="PROSITE" id="PS51257">
    <property type="entry name" value="PROKAR_LIPOPROTEIN"/>
    <property type="match status" value="1"/>
</dbReference>
<feature type="signal peptide" evidence="1">
    <location>
        <begin position="1"/>
        <end position="21"/>
    </location>
</feature>
<organism evidence="2 3">
    <name type="scientific">Flavobacterium rhizophilum</name>
    <dbReference type="NCBI Taxonomy" id="3163296"/>
    <lineage>
        <taxon>Bacteria</taxon>
        <taxon>Pseudomonadati</taxon>
        <taxon>Bacteroidota</taxon>
        <taxon>Flavobacteriia</taxon>
        <taxon>Flavobacteriales</taxon>
        <taxon>Flavobacteriaceae</taxon>
        <taxon>Flavobacterium</taxon>
    </lineage>
</organism>
<dbReference type="CDD" id="cd12105">
    <property type="entry name" value="HmuY"/>
    <property type="match status" value="1"/>
</dbReference>